<name>A0A0G4IGN3_PLABS</name>
<dbReference type="Proteomes" id="UP000039324">
    <property type="component" value="Unassembled WGS sequence"/>
</dbReference>
<gene>
    <name evidence="2" type="ORF">PBRA_000012</name>
</gene>
<dbReference type="AlphaFoldDB" id="A0A0G4IGN3"/>
<feature type="region of interest" description="Disordered" evidence="1">
    <location>
        <begin position="65"/>
        <end position="94"/>
    </location>
</feature>
<organism evidence="2 3">
    <name type="scientific">Plasmodiophora brassicae</name>
    <name type="common">Clubroot disease agent</name>
    <dbReference type="NCBI Taxonomy" id="37360"/>
    <lineage>
        <taxon>Eukaryota</taxon>
        <taxon>Sar</taxon>
        <taxon>Rhizaria</taxon>
        <taxon>Endomyxa</taxon>
        <taxon>Phytomyxea</taxon>
        <taxon>Plasmodiophorida</taxon>
        <taxon>Plasmodiophoridae</taxon>
        <taxon>Plasmodiophora</taxon>
    </lineage>
</organism>
<keyword evidence="3" id="KW-1185">Reference proteome</keyword>
<evidence type="ECO:0000313" key="2">
    <source>
        <dbReference type="EMBL" id="CEO94227.1"/>
    </source>
</evidence>
<dbReference type="EMBL" id="CDSF01000001">
    <property type="protein sequence ID" value="CEO94227.1"/>
    <property type="molecule type" value="Genomic_DNA"/>
</dbReference>
<accession>A0A0G4IGN3</accession>
<sequence length="437" mass="48225">MSSSDDGFADSAVLLDSAAQRRQRYQEQREKVEKFAKRHAVAADGPSNIFDFPNRLKQPAAIVISSDEEDDDDDARITPAPKVRNRGRPHVKLDASSDSDCVVIGGVASSLSRKRRRPRIVHDPLLNGYNVRDTVARKEIDKVLSDDPTLKSYLSIASDASKLARSLLRPIAVDVPVPDSPTRSPVRAAELPSLEIPQLSMPSTVPENISFMVNLDPNNDASQTKIVMKSNQDFSRLYKTVSKSRSTPFWFSVEDHELLIDATPEQLGLQDGAHIAIVDVKPTAVMRRRAAKADQSEAPCSDDTIILNVALRNDTIPLKALRRSLTTTPSASDPYVLPAEIPSNLKTPARTQASLSTEPVPMSKASFFIALLAMLFVLAAVTPSARAYEDDFEDEHHGWNHGLGLGNLFHPSKQAFGEEHFSFRHHDHVNDEVDFDP</sequence>
<evidence type="ECO:0008006" key="4">
    <source>
        <dbReference type="Google" id="ProtNLM"/>
    </source>
</evidence>
<reference evidence="2 3" key="1">
    <citation type="submission" date="2015-02" db="EMBL/GenBank/DDBJ databases">
        <authorList>
            <person name="Chooi Y.-H."/>
        </authorList>
    </citation>
    <scope>NUCLEOTIDE SEQUENCE [LARGE SCALE GENOMIC DNA]</scope>
    <source>
        <strain evidence="2">E3</strain>
    </source>
</reference>
<evidence type="ECO:0000256" key="1">
    <source>
        <dbReference type="SAM" id="MobiDB-lite"/>
    </source>
</evidence>
<proteinExistence type="predicted"/>
<evidence type="ECO:0000313" key="3">
    <source>
        <dbReference type="Proteomes" id="UP000039324"/>
    </source>
</evidence>
<protein>
    <recommendedName>
        <fullName evidence="4">Ubiquitin-like domain-containing protein</fullName>
    </recommendedName>
</protein>